<feature type="binding site" evidence="6">
    <location>
        <position position="16"/>
    </location>
    <ligand>
        <name>ATP</name>
        <dbReference type="ChEBI" id="CHEBI:30616"/>
    </ligand>
</feature>
<comment type="cofactor">
    <cofactor evidence="6">
        <name>Mg(2+)</name>
        <dbReference type="ChEBI" id="CHEBI:18420"/>
    </cofactor>
</comment>
<comment type="function">
    <text evidence="6">Involved in the synthesis of the atypical nucleotide dZTP (2-amino-2'-deoxyadenosine-5'-triphosphate). Catalyzes the condensation of aspartate with deoxyguanylate into dSMP (N6-succino-2-amino-2'-deoxyadenylate), which undergoes defumarylation and phosphorylation respectively by host PurB and guanylate/nucleoside diphosphate kinases to give dZTP. dZTP is integrated into the viral genome instead of adenine by the viral DNA polymerase. This Z-base probably completely replaces adenosine and forms a triple bond to the opposite T-base. The resulting non-standard viral DNA is called Z-genome. The chemically modified DNA is probably harder for the host bacteria to digest with nucleases or restriction enzymes.</text>
</comment>
<dbReference type="PANTHER" id="PTHR11846">
    <property type="entry name" value="ADENYLOSUCCINATE SYNTHETASE"/>
    <property type="match status" value="1"/>
</dbReference>
<dbReference type="OrthoDB" id="3395at10239"/>
<dbReference type="InterPro" id="IPR042109">
    <property type="entry name" value="Adenylosuccinate_synth_dom1"/>
</dbReference>
<dbReference type="PANTHER" id="PTHR11846:SF0">
    <property type="entry name" value="ADENYLOSUCCINATE SYNTHETASE"/>
    <property type="match status" value="1"/>
</dbReference>
<evidence type="ECO:0000256" key="2">
    <source>
        <dbReference type="ARBA" id="ARBA00022723"/>
    </source>
</evidence>
<evidence type="ECO:0000256" key="5">
    <source>
        <dbReference type="ARBA" id="ARBA00022842"/>
    </source>
</evidence>
<feature type="binding site" evidence="6">
    <location>
        <position position="202"/>
    </location>
    <ligand>
        <name>dGMP</name>
        <dbReference type="ChEBI" id="CHEBI:57673"/>
    </ligand>
</feature>
<keyword evidence="1 6" id="KW-0436">Ligase</keyword>
<feature type="binding site" evidence="6">
    <location>
        <position position="142"/>
    </location>
    <ligand>
        <name>dGMP</name>
        <dbReference type="ChEBI" id="CHEBI:57673"/>
    </ligand>
</feature>
<dbReference type="InterPro" id="IPR042110">
    <property type="entry name" value="Adenylosuccinate_synth_dom2"/>
</dbReference>
<dbReference type="HAMAP" id="MF_04166">
    <property type="entry name" value="Phage_PURZ"/>
    <property type="match status" value="1"/>
</dbReference>
<dbReference type="HAMAP" id="MF_00011">
    <property type="entry name" value="Adenylosucc_synth"/>
    <property type="match status" value="1"/>
</dbReference>
<keyword evidence="5 6" id="KW-0460">Magnesium</keyword>
<accession>A0A0A7HAN6</accession>
<feature type="binding site" evidence="6">
    <location>
        <position position="15"/>
    </location>
    <ligand>
        <name>ATP</name>
        <dbReference type="ChEBI" id="CHEBI:30616"/>
    </ligand>
</feature>
<evidence type="ECO:0000313" key="8">
    <source>
        <dbReference type="Proteomes" id="UP000030722"/>
    </source>
</evidence>
<gene>
    <name evidence="6" type="primary">purZ</name>
    <name evidence="7" type="ORF">J2_0027</name>
</gene>
<evidence type="ECO:0000256" key="3">
    <source>
        <dbReference type="ARBA" id="ARBA00022741"/>
    </source>
</evidence>
<feature type="binding site" evidence="6">
    <location>
        <position position="14"/>
    </location>
    <ligand>
        <name>dGMP</name>
        <dbReference type="ChEBI" id="CHEBI:57673"/>
    </ligand>
</feature>
<feature type="binding site" evidence="6">
    <location>
        <position position="42"/>
    </location>
    <ligand>
        <name>ATP</name>
        <dbReference type="ChEBI" id="CHEBI:30616"/>
    </ligand>
</feature>
<dbReference type="InterPro" id="IPR001114">
    <property type="entry name" value="Adenylosuccinate_synthetase"/>
</dbReference>
<evidence type="ECO:0000256" key="1">
    <source>
        <dbReference type="ARBA" id="ARBA00022598"/>
    </source>
</evidence>
<dbReference type="EC" id="6.3.4.25" evidence="6"/>
<feature type="binding site" evidence="6">
    <location>
        <position position="14"/>
    </location>
    <ligand>
        <name>ATP</name>
        <dbReference type="ChEBI" id="CHEBI:30616"/>
    </ligand>
</feature>
<dbReference type="GO" id="GO:0000287">
    <property type="term" value="F:magnesium ion binding"/>
    <property type="evidence" value="ECO:0007669"/>
    <property type="project" value="UniProtKB-UniRule"/>
</dbReference>
<organism evidence="7 8">
    <name type="scientific">Vibrio phage J2</name>
    <dbReference type="NCBI Taxonomy" id="1558467"/>
    <lineage>
        <taxon>Viruses</taxon>
        <taxon>Duplodnaviria</taxon>
        <taxon>Heunggongvirae</taxon>
        <taxon>Uroviricota</taxon>
        <taxon>Caudoviricetes</taxon>
        <taxon>Enhodamvirus</taxon>
        <taxon>Enhodamvirus VP2</taxon>
    </lineage>
</organism>
<keyword evidence="2 6" id="KW-0479">Metal-binding</keyword>
<dbReference type="NCBIfam" id="NF038379">
    <property type="entry name" value="amino_Aden_PurZ"/>
    <property type="match status" value="1"/>
</dbReference>
<sequence>MKNVDLVIDLQFGSTGKGLIAGYLAEKNGYDTVINANMPNAGHTYINAEGRKWMHKVLPNGIVSPNLKRVMLGAGSVFSINRLMEEIEMSKDLLHDKVAILIHPMATVLDEEAHKKAEVGIATSIGSTGQGSMAAMVEKLQRDPTNNTIVARDVAQYDGRIAQYVCTVEEWDMALMASERILAEGAQGFSLSLNQEFYPYCTSRDCTPARFLADMGIPLPMLNKVIGTARCHPIRVGGTSGGHYPDQEELTWEQLGQTPELTTVTKKIRRVFSFSFIQMQKAMWTCQPDEVFLNFCNYLSPMGWQDIVHQIEVAAQSRYCDAKVKYLGFGPTFLDVELREEMM</sequence>
<comment type="catalytic activity">
    <reaction evidence="6">
        <text>dGMP + L-aspartate + ATP = (2S)-2-amino-2'-deoxyadenylo-succinate + ADP + phosphate + 2 H(+)</text>
        <dbReference type="Rhea" id="RHEA:67628"/>
        <dbReference type="ChEBI" id="CHEBI:15378"/>
        <dbReference type="ChEBI" id="CHEBI:29991"/>
        <dbReference type="ChEBI" id="CHEBI:30616"/>
        <dbReference type="ChEBI" id="CHEBI:43474"/>
        <dbReference type="ChEBI" id="CHEBI:57673"/>
        <dbReference type="ChEBI" id="CHEBI:172924"/>
        <dbReference type="ChEBI" id="CHEBI:456216"/>
        <dbReference type="EC" id="6.3.4.25"/>
    </reaction>
</comment>
<evidence type="ECO:0000256" key="4">
    <source>
        <dbReference type="ARBA" id="ARBA00022755"/>
    </source>
</evidence>
<dbReference type="InterPro" id="IPR027417">
    <property type="entry name" value="P-loop_NTPase"/>
</dbReference>
<dbReference type="EMBL" id="KM612264">
    <property type="protein sequence ID" value="AIZ01618.1"/>
    <property type="molecule type" value="Genomic_DNA"/>
</dbReference>
<feature type="binding site" evidence="6">
    <location>
        <position position="44"/>
    </location>
    <ligand>
        <name>ATP</name>
        <dbReference type="ChEBI" id="CHEBI:30616"/>
    </ligand>
</feature>
<comment type="similarity">
    <text evidence="6">Belongs to the Caudovirales PurZ family.</text>
</comment>
<feature type="binding site" evidence="6">
    <location>
        <position position="297"/>
    </location>
    <ligand>
        <name>ATP</name>
        <dbReference type="ChEBI" id="CHEBI:30616"/>
    </ligand>
</feature>
<feature type="binding site" evidence="6">
    <location>
        <position position="14"/>
    </location>
    <ligand>
        <name>Mg(2+)</name>
        <dbReference type="ChEBI" id="CHEBI:18420"/>
    </ligand>
</feature>
<feature type="binding site" evidence="6">
    <location>
        <position position="269"/>
    </location>
    <ligand>
        <name>L-aspartate</name>
        <dbReference type="ChEBI" id="CHEBI:29991"/>
    </ligand>
</feature>
<dbReference type="GeneID" id="24725180"/>
<feature type="binding site" evidence="6">
    <location>
        <position position="17"/>
    </location>
    <ligand>
        <name>ATP</name>
        <dbReference type="ChEBI" id="CHEBI:30616"/>
    </ligand>
</feature>
<proteinExistence type="inferred from homology"/>
<evidence type="ECO:0000313" key="7">
    <source>
        <dbReference type="EMBL" id="AIZ01618.1"/>
    </source>
</evidence>
<feature type="binding site" evidence="6">
    <location>
        <position position="128"/>
    </location>
    <ligand>
        <name>dGMP</name>
        <dbReference type="ChEBI" id="CHEBI:57673"/>
    </ligand>
</feature>
<keyword evidence="3 6" id="KW-0547">Nucleotide-binding</keyword>
<evidence type="ECO:0000256" key="6">
    <source>
        <dbReference type="HAMAP-Rule" id="MF_04166"/>
    </source>
</evidence>
<feature type="binding site" evidence="6">
    <location>
        <position position="40"/>
    </location>
    <ligand>
        <name>dGMP</name>
        <dbReference type="ChEBI" id="CHEBI:57673"/>
    </ligand>
</feature>
<keyword evidence="4 6" id="KW-0658">Purine biosynthesis</keyword>
<feature type="binding site" evidence="6">
    <location>
        <position position="263"/>
    </location>
    <ligand>
        <name>Mg(2+)</name>
        <dbReference type="ChEBI" id="CHEBI:18420"/>
    </ligand>
</feature>
<dbReference type="Pfam" id="PF00709">
    <property type="entry name" value="Adenylsucc_synt"/>
    <property type="match status" value="1"/>
</dbReference>
<feature type="active site" description="Proton acceptor" evidence="6">
    <location>
        <position position="14"/>
    </location>
</feature>
<dbReference type="GO" id="GO:0046040">
    <property type="term" value="P:IMP metabolic process"/>
    <property type="evidence" value="ECO:0007669"/>
    <property type="project" value="TreeGrafter"/>
</dbReference>
<dbReference type="KEGG" id="vg:24725180"/>
<feature type="binding site" evidence="6">
    <location>
        <position position="294"/>
    </location>
    <ligand>
        <name>ATP</name>
        <dbReference type="ChEBI" id="CHEBI:30616"/>
    </ligand>
</feature>
<dbReference type="GO" id="GO:0004019">
    <property type="term" value="F:adenylosuccinate synthase activity"/>
    <property type="evidence" value="ECO:0007669"/>
    <property type="project" value="InterPro"/>
</dbReference>
<dbReference type="InterPro" id="IPR046383">
    <property type="entry name" value="Phage_PurZ"/>
</dbReference>
<feature type="binding site" evidence="6">
    <location>
        <position position="43"/>
    </location>
    <ligand>
        <name>ATP</name>
        <dbReference type="ChEBI" id="CHEBI:30616"/>
    </ligand>
</feature>
<feature type="binding site" evidence="6">
    <location>
        <position position="18"/>
    </location>
    <ligand>
        <name>ATP</name>
        <dbReference type="ChEBI" id="CHEBI:30616"/>
    </ligand>
</feature>
<feature type="binding site" evidence="6">
    <location>
        <position position="187"/>
    </location>
    <ligand>
        <name>ATP</name>
        <dbReference type="ChEBI" id="CHEBI:30616"/>
    </ligand>
</feature>
<feature type="binding site" evidence="6">
    <location>
        <position position="330"/>
    </location>
    <ligand>
        <name>ATP</name>
        <dbReference type="ChEBI" id="CHEBI:30616"/>
    </ligand>
</feature>
<dbReference type="Proteomes" id="UP000030722">
    <property type="component" value="Genome"/>
</dbReference>
<feature type="binding site" evidence="6">
    <location>
        <position position="127"/>
    </location>
    <ligand>
        <name>dGMP</name>
        <dbReference type="ChEBI" id="CHEBI:57673"/>
    </ligand>
</feature>
<dbReference type="Gene3D" id="3.40.440.10">
    <property type="entry name" value="Adenylosuccinate Synthetase, subunit A, domain 1"/>
    <property type="match status" value="2"/>
</dbReference>
<keyword evidence="6" id="KW-0067">ATP-binding</keyword>
<dbReference type="GO" id="GO:0005524">
    <property type="term" value="F:ATP binding"/>
    <property type="evidence" value="ECO:0007669"/>
    <property type="project" value="UniProtKB-UniRule"/>
</dbReference>
<feature type="binding site" evidence="6">
    <location>
        <position position="264"/>
    </location>
    <ligand>
        <name>L-aspartate</name>
        <dbReference type="ChEBI" id="CHEBI:29991"/>
    </ligand>
</feature>
<feature type="binding site" evidence="6">
    <location>
        <position position="42"/>
    </location>
    <ligand>
        <name>Mg(2+)</name>
        <dbReference type="ChEBI" id="CHEBI:18420"/>
    </ligand>
</feature>
<comment type="pathway">
    <text evidence="6">Purine metabolism.</text>
</comment>
<dbReference type="SUPFAM" id="SSF52540">
    <property type="entry name" value="P-loop containing nucleoside triphosphate hydrolases"/>
    <property type="match status" value="1"/>
</dbReference>
<reference evidence="7 8" key="1">
    <citation type="submission" date="2014-09" db="EMBL/GenBank/DDBJ databases">
        <title>Complete genome sequences of seven Vibrio cholerae phages isolated in China.</title>
        <authorList>
            <person name="Bhandare S.G."/>
            <person name="Warry A."/>
            <person name="Emes R.D."/>
            <person name="Su J."/>
            <person name="Barrow P.A."/>
            <person name="Atterbury R.J."/>
        </authorList>
    </citation>
    <scope>NUCLEOTIDE SEQUENCE [LARGE SCALE GENOMIC DNA]</scope>
</reference>
<dbReference type="RefSeq" id="YP_009152778.1">
    <property type="nucleotide sequence ID" value="NC_027393.1"/>
</dbReference>
<protein>
    <recommendedName>
        <fullName evidence="6">N6-succino-2-amino-2'-deoxyadenylate synthase</fullName>
        <ecNumber evidence="6">6.3.4.25</ecNumber>
    </recommendedName>
    <alternativeName>
        <fullName evidence="6">2-amino-2'-deoxyadenylo-succinate synthase</fullName>
    </alternativeName>
    <alternativeName>
        <fullName evidence="6">PurZ</fullName>
    </alternativeName>
</protein>
<dbReference type="Gene3D" id="1.10.300.10">
    <property type="entry name" value="Adenylosuccinate Synthetase, subunit A, domain 2"/>
    <property type="match status" value="1"/>
</dbReference>
<dbReference type="SMART" id="SM00788">
    <property type="entry name" value="Adenylsucc_synt"/>
    <property type="match status" value="1"/>
</dbReference>
<feature type="binding site" evidence="6">
    <location>
        <position position="263"/>
    </location>
    <ligand>
        <name>L-aspartate</name>
        <dbReference type="ChEBI" id="CHEBI:29991"/>
    </ligand>
</feature>
<dbReference type="GO" id="GO:0044208">
    <property type="term" value="P:'de novo' AMP biosynthetic process"/>
    <property type="evidence" value="ECO:0007669"/>
    <property type="project" value="TreeGrafter"/>
</dbReference>
<name>A0A0A7HAN6_9CAUD</name>